<sequence>MEQTMRSFPTRSVLAGACTLALIGGTAATLSPVNAAPPATSNTVQDGSSSLPGNNNNNDNANDNPDNVQQTKITSVEGGPLNPITGENTLTITGEGIDPNQTFVSLQAEVYELDADGDPTGKNLAQDDAKLTVTEDGHFSGTAKVKGNFDPQKRYAVFAVIYSGHGYHTVEARQDLPVQQVDEKNVHPSVTVTPDFAWNNTFYRHLNTNTLTVSGTRQEGATRLIIRVQALDENGKVTETLVTKDASADLNGGNFTTKVQVPGSKIESGKRYQVVVETGANDWSRTEVEDFRGDTESEAVGIVDGAPLSRSAAENRLKVAGGGFDPAVAAQNGSKVQLIFAEYDVENDIIRDDEIVNTTVTPKPNGDFESELTIPGNKLQAGKKYVVRAYLKDPDGRVSSDITLKTLVPTKE</sequence>
<dbReference type="HOGENOM" id="CLU_667102_0_0_11"/>
<feature type="region of interest" description="Disordered" evidence="1">
    <location>
        <begin position="34"/>
        <end position="96"/>
    </location>
</feature>
<evidence type="ECO:0008006" key="5">
    <source>
        <dbReference type="Google" id="ProtNLM"/>
    </source>
</evidence>
<feature type="compositionally biased region" description="Polar residues" evidence="1">
    <location>
        <begin position="39"/>
        <end position="53"/>
    </location>
</feature>
<proteinExistence type="predicted"/>
<evidence type="ECO:0000256" key="1">
    <source>
        <dbReference type="SAM" id="MobiDB-lite"/>
    </source>
</evidence>
<protein>
    <recommendedName>
        <fullName evidence="5">Histidine kinase</fullName>
    </recommendedName>
</protein>
<gene>
    <name evidence="3" type="ORF">HMPREF0742_01918</name>
</gene>
<evidence type="ECO:0000313" key="3">
    <source>
        <dbReference type="EMBL" id="ERT65528.1"/>
    </source>
</evidence>
<feature type="chain" id="PRO_5004688547" description="Histidine kinase" evidence="2">
    <location>
        <begin position="36"/>
        <end position="412"/>
    </location>
</feature>
<accession>U7V449</accession>
<dbReference type="AlphaFoldDB" id="U7V449"/>
<keyword evidence="2" id="KW-0732">Signal</keyword>
<name>U7V449_9MICC</name>
<comment type="caution">
    <text evidence="3">The sequence shown here is derived from an EMBL/GenBank/DDBJ whole genome shotgun (WGS) entry which is preliminary data.</text>
</comment>
<dbReference type="EMBL" id="AXZG01000053">
    <property type="protein sequence ID" value="ERT65528.1"/>
    <property type="molecule type" value="Genomic_DNA"/>
</dbReference>
<dbReference type="PATRIC" id="fig|888019.4.peg.1625"/>
<organism evidence="3 4">
    <name type="scientific">Rothia aeria F0184</name>
    <dbReference type="NCBI Taxonomy" id="888019"/>
    <lineage>
        <taxon>Bacteria</taxon>
        <taxon>Bacillati</taxon>
        <taxon>Actinomycetota</taxon>
        <taxon>Actinomycetes</taxon>
        <taxon>Micrococcales</taxon>
        <taxon>Micrococcaceae</taxon>
        <taxon>Rothia</taxon>
    </lineage>
</organism>
<feature type="signal peptide" evidence="2">
    <location>
        <begin position="1"/>
        <end position="35"/>
    </location>
</feature>
<reference evidence="3 4" key="1">
    <citation type="submission" date="2013-08" db="EMBL/GenBank/DDBJ databases">
        <authorList>
            <person name="Weinstock G."/>
            <person name="Sodergren E."/>
            <person name="Wylie T."/>
            <person name="Fulton L."/>
            <person name="Fulton R."/>
            <person name="Fronick C."/>
            <person name="O'Laughlin M."/>
            <person name="Godfrey J."/>
            <person name="Miner T."/>
            <person name="Herter B."/>
            <person name="Appelbaum E."/>
            <person name="Cordes M."/>
            <person name="Lek S."/>
            <person name="Wollam A."/>
            <person name="Pepin K.H."/>
            <person name="Palsikar V.B."/>
            <person name="Mitreva M."/>
            <person name="Wilson R.K."/>
        </authorList>
    </citation>
    <scope>NUCLEOTIDE SEQUENCE [LARGE SCALE GENOMIC DNA]</scope>
    <source>
        <strain evidence="3 4">F0184</strain>
    </source>
</reference>
<dbReference type="Proteomes" id="UP000017174">
    <property type="component" value="Unassembled WGS sequence"/>
</dbReference>
<feature type="compositionally biased region" description="Low complexity" evidence="1">
    <location>
        <begin position="54"/>
        <end position="67"/>
    </location>
</feature>
<evidence type="ECO:0000313" key="4">
    <source>
        <dbReference type="Proteomes" id="UP000017174"/>
    </source>
</evidence>
<evidence type="ECO:0000256" key="2">
    <source>
        <dbReference type="SAM" id="SignalP"/>
    </source>
</evidence>